<dbReference type="Pfam" id="PF03717">
    <property type="entry name" value="PBP_dimer"/>
    <property type="match status" value="1"/>
</dbReference>
<dbReference type="PROSITE" id="PS51178">
    <property type="entry name" value="PASTA"/>
    <property type="match status" value="1"/>
</dbReference>
<dbReference type="Pfam" id="PF00905">
    <property type="entry name" value="Transpeptidase"/>
    <property type="match status" value="1"/>
</dbReference>
<dbReference type="KEGG" id="jpo:G7058_02770"/>
<dbReference type="PANTHER" id="PTHR30627">
    <property type="entry name" value="PEPTIDOGLYCAN D,D-TRANSPEPTIDASE"/>
    <property type="match status" value="1"/>
</dbReference>
<dbReference type="Gene3D" id="3.30.70.2110">
    <property type="match status" value="1"/>
</dbReference>
<dbReference type="InterPro" id="IPR005543">
    <property type="entry name" value="PASTA_dom"/>
</dbReference>
<dbReference type="Pfam" id="PF03793">
    <property type="entry name" value="PASTA"/>
    <property type="match status" value="1"/>
</dbReference>
<dbReference type="InterPro" id="IPR012338">
    <property type="entry name" value="Beta-lactam/transpept-like"/>
</dbReference>
<dbReference type="SUPFAM" id="SSF54184">
    <property type="entry name" value="Penicillin-binding protein 2x (pbp-2x), c-terminal domain"/>
    <property type="match status" value="2"/>
</dbReference>
<dbReference type="GO" id="GO:0071555">
    <property type="term" value="P:cell wall organization"/>
    <property type="evidence" value="ECO:0007669"/>
    <property type="project" value="TreeGrafter"/>
</dbReference>
<dbReference type="SUPFAM" id="SSF56601">
    <property type="entry name" value="beta-lactamase/transpeptidase-like"/>
    <property type="match status" value="1"/>
</dbReference>
<dbReference type="Gene3D" id="3.40.710.10">
    <property type="entry name" value="DD-peptidase/beta-lactamase superfamily"/>
    <property type="match status" value="1"/>
</dbReference>
<dbReference type="InterPro" id="IPR050515">
    <property type="entry name" value="Beta-lactam/transpept"/>
</dbReference>
<proteinExistence type="inferred from homology"/>
<comment type="subcellular location">
    <subcellularLocation>
        <location evidence="1">Cell membrane</location>
        <topology evidence="1">Single-pass membrane protein</topology>
    </subcellularLocation>
</comment>
<dbReference type="Gene3D" id="2.20.70.70">
    <property type="match status" value="1"/>
</dbReference>
<comment type="similarity">
    <text evidence="2">Belongs to the transpeptidase family.</text>
</comment>
<dbReference type="GO" id="GO:0008658">
    <property type="term" value="F:penicillin binding"/>
    <property type="evidence" value="ECO:0007669"/>
    <property type="project" value="InterPro"/>
</dbReference>
<dbReference type="RefSeq" id="WP_166062117.1">
    <property type="nucleotide sequence ID" value="NZ_CP049889.1"/>
</dbReference>
<dbReference type="CDD" id="cd06575">
    <property type="entry name" value="PASTA_Pbp2x-like_2"/>
    <property type="match status" value="1"/>
</dbReference>
<dbReference type="InterPro" id="IPR005311">
    <property type="entry name" value="PBP_dimer"/>
</dbReference>
<dbReference type="GO" id="GO:0005886">
    <property type="term" value="C:plasma membrane"/>
    <property type="evidence" value="ECO:0007669"/>
    <property type="project" value="UniProtKB-SubCell"/>
</dbReference>
<feature type="domain" description="PASTA" evidence="4">
    <location>
        <begin position="658"/>
        <end position="716"/>
    </location>
</feature>
<evidence type="ECO:0000256" key="3">
    <source>
        <dbReference type="ARBA" id="ARBA00023136"/>
    </source>
</evidence>
<protein>
    <submittedName>
        <fullName evidence="5">PASTA domain-containing protein</fullName>
    </submittedName>
</protein>
<sequence length="716" mass="79055">MKDQNNPQKNRRNMTRVMMLLTGLVFLLFIVRFSTIMITKSVNGENLSERIDDLYTRSSILPAKRGTIYDIGGNPIALDATSYSLIGVLTDKWSEDKEKPNHIVDKEKTAEVLAKYIDMPREEIYKIISQPDVDQVEFGNAGSDLSYGVKMKIEEENVPGLVFEETPSRLYPNGIFASHLVGYAALDEEAKTEGESVLTGQMGVEKAYDDLLKGVDGEAVQQQDSLGYVLPGGEMVVEEPTDGKDVYLTLDRRLQTYLESLMTQVYEEAQPESMVAMLVNPKTGAVMAATQRPTFNATTMEDIDLKWQNLLVEESFEPGSTFKILTVAAAVEEGVFNPHVTYQSGSIAVEGGIVSDYNKIGWGQISYLEGFARSSNVAVVKLIELMGFDVWESYMKAFGIATSTNSGLDSEATGNYNYDYPLEKANTSFGQGVTVTPFQLVQAFTAIANDGKMMKLHYIDKVVDPKTGKETKTVPEEVSSPISAETAQSVLQYLTEVVYAEYGTASAYQIDNAEVGVKTGTAELVNPDSGRYYTGTYEYLYSTAGFAPIEDPEYILYVTLKLPKNNEQKLFVDYLSDVFNPLMTRAISYAELGEDSDTPITEVEIPSVINEEKAAAIDVLQMNGFSAIGIIGNGSRIVQQFPVEDTTTILNQKILLMTEGAMTMPDVRGWSRDDVLKVAEMTGVTFEFEGEGYVVHQELSEGSLLNPEDSVKIILE</sequence>
<evidence type="ECO:0000256" key="2">
    <source>
        <dbReference type="ARBA" id="ARBA00007171"/>
    </source>
</evidence>
<evidence type="ECO:0000259" key="4">
    <source>
        <dbReference type="PROSITE" id="PS51178"/>
    </source>
</evidence>
<accession>A0A6G7WFQ4</accession>
<dbReference type="GeneID" id="94552186"/>
<dbReference type="AlphaFoldDB" id="A0A6G7WFQ4"/>
<evidence type="ECO:0000256" key="1">
    <source>
        <dbReference type="ARBA" id="ARBA00004162"/>
    </source>
</evidence>
<name>A0A6G7WFQ4_9LACT</name>
<dbReference type="EMBL" id="CP049889">
    <property type="protein sequence ID" value="QIK51072.1"/>
    <property type="molecule type" value="Genomic_DNA"/>
</dbReference>
<keyword evidence="3" id="KW-0472">Membrane</keyword>
<dbReference type="SMART" id="SM00740">
    <property type="entry name" value="PASTA"/>
    <property type="match status" value="2"/>
</dbReference>
<dbReference type="PANTHER" id="PTHR30627:SF26">
    <property type="entry name" value="PENICILLIN-BINDING PROTEIN 2B"/>
    <property type="match status" value="1"/>
</dbReference>
<reference evidence="5 6" key="1">
    <citation type="journal article" date="2017" name="Int. J. Syst. Evol. Microbiol.">
        <title>Jeotgalibaca porci sp. nov. and Jeotgalibaca arthritidis sp. nov., isolated from pigs, and emended description of the genus Jeotgalibaca.</title>
        <authorList>
            <person name="Zamora L."/>
            <person name="Perez-Sancho M."/>
            <person name="Dominguez L."/>
            <person name="Fernandez-Garayzabal J.F."/>
            <person name="Vela A.I."/>
        </authorList>
    </citation>
    <scope>NUCLEOTIDE SEQUENCE [LARGE SCALE GENOMIC DNA]</scope>
    <source>
        <strain evidence="5 6">CCUG 69148</strain>
    </source>
</reference>
<dbReference type="Proteomes" id="UP000501830">
    <property type="component" value="Chromosome"/>
</dbReference>
<organism evidence="5 6">
    <name type="scientific">Jeotgalibaca porci</name>
    <dbReference type="NCBI Taxonomy" id="1868793"/>
    <lineage>
        <taxon>Bacteria</taxon>
        <taxon>Bacillati</taxon>
        <taxon>Bacillota</taxon>
        <taxon>Bacilli</taxon>
        <taxon>Lactobacillales</taxon>
        <taxon>Carnobacteriaceae</taxon>
        <taxon>Jeotgalibaca</taxon>
    </lineage>
</organism>
<dbReference type="InterPro" id="IPR001460">
    <property type="entry name" value="PCN-bd_Tpept"/>
</dbReference>
<dbReference type="Gene3D" id="3.90.1310.10">
    <property type="entry name" value="Penicillin-binding protein 2a (Domain 2)"/>
    <property type="match status" value="1"/>
</dbReference>
<gene>
    <name evidence="5" type="ORF">G7058_02770</name>
</gene>
<evidence type="ECO:0000313" key="6">
    <source>
        <dbReference type="Proteomes" id="UP000501830"/>
    </source>
</evidence>
<keyword evidence="6" id="KW-1185">Reference proteome</keyword>
<dbReference type="SUPFAM" id="SSF56519">
    <property type="entry name" value="Penicillin binding protein dimerisation domain"/>
    <property type="match status" value="1"/>
</dbReference>
<evidence type="ECO:0000313" key="5">
    <source>
        <dbReference type="EMBL" id="QIK51072.1"/>
    </source>
</evidence>
<dbReference type="InterPro" id="IPR036138">
    <property type="entry name" value="PBP_dimer_sf"/>
</dbReference>